<evidence type="ECO:0000313" key="9">
    <source>
        <dbReference type="Proteomes" id="UP000039324"/>
    </source>
</evidence>
<dbReference type="Pfam" id="PF14713">
    <property type="entry name" value="DUF4464"/>
    <property type="match status" value="1"/>
</dbReference>
<dbReference type="AlphaFoldDB" id="A0A0G4IR70"/>
<keyword evidence="9" id="KW-1185">Reference proteome</keyword>
<dbReference type="Proteomes" id="UP000290189">
    <property type="component" value="Unassembled WGS sequence"/>
</dbReference>
<dbReference type="EMBL" id="OVEO01000009">
    <property type="protein sequence ID" value="SPQ98231.1"/>
    <property type="molecule type" value="Genomic_DNA"/>
</dbReference>
<evidence type="ECO:0000256" key="6">
    <source>
        <dbReference type="ARBA" id="ARBA00023242"/>
    </source>
</evidence>
<name>A0A0G4IR70_PLABS</name>
<proteinExistence type="predicted"/>
<evidence type="ECO:0000256" key="4">
    <source>
        <dbReference type="ARBA" id="ARBA00021436"/>
    </source>
</evidence>
<evidence type="ECO:0000256" key="3">
    <source>
        <dbReference type="ARBA" id="ARBA00004496"/>
    </source>
</evidence>
<dbReference type="InterPro" id="IPR027887">
    <property type="entry name" value="DUF4464"/>
</dbReference>
<evidence type="ECO:0000313" key="8">
    <source>
        <dbReference type="EMBL" id="SPQ98231.1"/>
    </source>
</evidence>
<reference evidence="7 9" key="1">
    <citation type="submission" date="2015-02" db="EMBL/GenBank/DDBJ databases">
        <authorList>
            <person name="Chooi Y.-H."/>
        </authorList>
    </citation>
    <scope>NUCLEOTIDE SEQUENCE [LARGE SCALE GENOMIC DNA]</scope>
    <source>
        <strain evidence="7">E3</strain>
    </source>
</reference>
<dbReference type="PANTHER" id="PTHR33588">
    <property type="entry name" value="CILIA- AND FLAGELLA-ASSOCIATED PROTEIN 299"/>
    <property type="match status" value="1"/>
</dbReference>
<sequence>MVVKAFSSRQDLQDDGASSSVATDFSCYEDYLDDQIKEKDVFYLQDIKLARALVELGYRGRGDTLKRTEFQARKQQLEQSKLPVQKSGNMSLCCLGKDVSSFPLLKALAEREENIRNGKLTTIIFIRDYNSRGQEISGFIDYAERLKHEDFAPYFERKKRLLPRMSDLSFYNWDTQTSVSTPNSNFQVIADNPGGLLFKNNRDRKVISVDPKGYTGDNSSRVEISTSEYVQVVLYDHLTRRKS</sequence>
<evidence type="ECO:0000256" key="5">
    <source>
        <dbReference type="ARBA" id="ARBA00022490"/>
    </source>
</evidence>
<evidence type="ECO:0000313" key="10">
    <source>
        <dbReference type="Proteomes" id="UP000290189"/>
    </source>
</evidence>
<dbReference type="OMA" id="FNNYQEY"/>
<keyword evidence="5" id="KW-0963">Cytoplasm</keyword>
<dbReference type="EMBL" id="CDSF01000080">
    <property type="protein sequence ID" value="CEO97687.1"/>
    <property type="molecule type" value="Genomic_DNA"/>
</dbReference>
<dbReference type="GO" id="GO:0005737">
    <property type="term" value="C:cytoplasm"/>
    <property type="evidence" value="ECO:0007669"/>
    <property type="project" value="UniProtKB-SubCell"/>
</dbReference>
<comment type="function">
    <text evidence="1">May be involved in spermatogenesis.</text>
</comment>
<dbReference type="Proteomes" id="UP000039324">
    <property type="component" value="Unassembled WGS sequence"/>
</dbReference>
<dbReference type="OrthoDB" id="2136125at2759"/>
<dbReference type="STRING" id="37360.A0A0G4IR70"/>
<dbReference type="GO" id="GO:0005634">
    <property type="term" value="C:nucleus"/>
    <property type="evidence" value="ECO:0007669"/>
    <property type="project" value="UniProtKB-SubCell"/>
</dbReference>
<keyword evidence="8" id="KW-0496">Mitochondrion</keyword>
<organism evidence="7 9">
    <name type="scientific">Plasmodiophora brassicae</name>
    <name type="common">Clubroot disease agent</name>
    <dbReference type="NCBI Taxonomy" id="37360"/>
    <lineage>
        <taxon>Eukaryota</taxon>
        <taxon>Sar</taxon>
        <taxon>Rhizaria</taxon>
        <taxon>Endomyxa</taxon>
        <taxon>Phytomyxea</taxon>
        <taxon>Plasmodiophorida</taxon>
        <taxon>Plasmodiophoridae</taxon>
        <taxon>Plasmodiophora</taxon>
    </lineage>
</organism>
<gene>
    <name evidence="7" type="ORF">PBRA_005801</name>
    <name evidence="8" type="ORF">PLBR_LOCUS5446</name>
</gene>
<geneLocation type="mitochondrion" evidence="8"/>
<evidence type="ECO:0000256" key="2">
    <source>
        <dbReference type="ARBA" id="ARBA00004123"/>
    </source>
</evidence>
<dbReference type="PANTHER" id="PTHR33588:SF1">
    <property type="entry name" value="CILIA- AND FLAGELLA-ASSOCIATED PROTEIN 299"/>
    <property type="match status" value="1"/>
</dbReference>
<keyword evidence="6" id="KW-0539">Nucleus</keyword>
<evidence type="ECO:0000256" key="1">
    <source>
        <dbReference type="ARBA" id="ARBA00003056"/>
    </source>
</evidence>
<protein>
    <recommendedName>
        <fullName evidence="4">Cilia- and flagella-associated protein 299</fullName>
    </recommendedName>
</protein>
<evidence type="ECO:0000313" key="7">
    <source>
        <dbReference type="EMBL" id="CEO97687.1"/>
    </source>
</evidence>
<accession>A0A0G4IR70</accession>
<reference evidence="8 10" key="2">
    <citation type="submission" date="2018-03" db="EMBL/GenBank/DDBJ databases">
        <authorList>
            <person name="Fogelqvist J."/>
        </authorList>
    </citation>
    <scope>NUCLEOTIDE SEQUENCE [LARGE SCALE GENOMIC DNA]</scope>
</reference>
<comment type="subcellular location">
    <subcellularLocation>
        <location evidence="3">Cytoplasm</location>
    </subcellularLocation>
    <subcellularLocation>
        <location evidence="2">Nucleus</location>
    </subcellularLocation>
</comment>